<evidence type="ECO:0000259" key="1">
    <source>
        <dbReference type="PROSITE" id="PS51114"/>
    </source>
</evidence>
<dbReference type="WBParaSite" id="GPUH_0001295801-mRNA-1">
    <property type="protein sequence ID" value="GPUH_0001295801-mRNA-1"/>
    <property type="gene ID" value="GPUH_0001295801"/>
</dbReference>
<organism evidence="4">
    <name type="scientific">Gongylonema pulchrum</name>
    <dbReference type="NCBI Taxonomy" id="637853"/>
    <lineage>
        <taxon>Eukaryota</taxon>
        <taxon>Metazoa</taxon>
        <taxon>Ecdysozoa</taxon>
        <taxon>Nematoda</taxon>
        <taxon>Chromadorea</taxon>
        <taxon>Rhabditida</taxon>
        <taxon>Spirurina</taxon>
        <taxon>Spiruromorpha</taxon>
        <taxon>Spiruroidea</taxon>
        <taxon>Gongylonematidae</taxon>
        <taxon>Gongylonema</taxon>
    </lineage>
</organism>
<dbReference type="GO" id="GO:0061630">
    <property type="term" value="F:ubiquitin protein ligase activity"/>
    <property type="evidence" value="ECO:0007669"/>
    <property type="project" value="TreeGrafter"/>
</dbReference>
<dbReference type="PROSITE" id="PS51114">
    <property type="entry name" value="FBA"/>
    <property type="match status" value="1"/>
</dbReference>
<dbReference type="InterPro" id="IPR007397">
    <property type="entry name" value="F-box-assoc_dom"/>
</dbReference>
<evidence type="ECO:0000313" key="4">
    <source>
        <dbReference type="WBParaSite" id="GPUH_0001295801-mRNA-1"/>
    </source>
</evidence>
<dbReference type="InterPro" id="IPR008979">
    <property type="entry name" value="Galactose-bd-like_sf"/>
</dbReference>
<name>A0A183DW53_9BILA</name>
<dbReference type="PANTHER" id="PTHR12125:SF5">
    <property type="entry name" value="F-BOX DOMAIN-CONTAINING PROTEIN"/>
    <property type="match status" value="1"/>
</dbReference>
<dbReference type="GO" id="GO:0005737">
    <property type="term" value="C:cytoplasm"/>
    <property type="evidence" value="ECO:0007669"/>
    <property type="project" value="TreeGrafter"/>
</dbReference>
<dbReference type="SUPFAM" id="SSF81383">
    <property type="entry name" value="F-box domain"/>
    <property type="match status" value="1"/>
</dbReference>
<proteinExistence type="predicted"/>
<feature type="domain" description="FBA" evidence="1">
    <location>
        <begin position="94"/>
        <end position="171"/>
    </location>
</feature>
<keyword evidence="3" id="KW-1185">Reference proteome</keyword>
<dbReference type="GO" id="GO:0031146">
    <property type="term" value="P:SCF-dependent proteasomal ubiquitin-dependent protein catabolic process"/>
    <property type="evidence" value="ECO:0007669"/>
    <property type="project" value="TreeGrafter"/>
</dbReference>
<dbReference type="GO" id="GO:0036503">
    <property type="term" value="P:ERAD pathway"/>
    <property type="evidence" value="ECO:0007669"/>
    <property type="project" value="TreeGrafter"/>
</dbReference>
<reference evidence="4" key="1">
    <citation type="submission" date="2016-06" db="UniProtKB">
        <authorList>
            <consortium name="WormBaseParasite"/>
        </authorList>
    </citation>
    <scope>IDENTIFICATION</scope>
</reference>
<accession>A0A183DW53</accession>
<gene>
    <name evidence="2" type="ORF">GPUH_LOCUS12944</name>
</gene>
<dbReference type="PANTHER" id="PTHR12125">
    <property type="entry name" value="F-BOX ONLY PROTEIN 6-LIKE PROTEIN"/>
    <property type="match status" value="1"/>
</dbReference>
<dbReference type="GO" id="GO:0019005">
    <property type="term" value="C:SCF ubiquitin ligase complex"/>
    <property type="evidence" value="ECO:0007669"/>
    <property type="project" value="TreeGrafter"/>
</dbReference>
<dbReference type="AlphaFoldDB" id="A0A183DW53"/>
<dbReference type="Pfam" id="PF04300">
    <property type="entry name" value="FBA"/>
    <property type="match status" value="1"/>
</dbReference>
<dbReference type="OrthoDB" id="1107553at2759"/>
<reference evidence="2 3" key="2">
    <citation type="submission" date="2018-11" db="EMBL/GenBank/DDBJ databases">
        <authorList>
            <consortium name="Pathogen Informatics"/>
        </authorList>
    </citation>
    <scope>NUCLEOTIDE SEQUENCE [LARGE SCALE GENOMIC DNA]</scope>
</reference>
<dbReference type="InterPro" id="IPR036047">
    <property type="entry name" value="F-box-like_dom_sf"/>
</dbReference>
<evidence type="ECO:0000313" key="3">
    <source>
        <dbReference type="Proteomes" id="UP000271098"/>
    </source>
</evidence>
<dbReference type="GO" id="GO:0006516">
    <property type="term" value="P:glycoprotein catabolic process"/>
    <property type="evidence" value="ECO:0007669"/>
    <property type="project" value="TreeGrafter"/>
</dbReference>
<dbReference type="InterPro" id="IPR039752">
    <property type="entry name" value="F-box_only"/>
</dbReference>
<dbReference type="Gene3D" id="1.20.1280.50">
    <property type="match status" value="1"/>
</dbReference>
<evidence type="ECO:0000313" key="2">
    <source>
        <dbReference type="EMBL" id="VDN21347.1"/>
    </source>
</evidence>
<protein>
    <submittedName>
        <fullName evidence="4">FBA domain-containing protein</fullName>
    </submittedName>
</protein>
<dbReference type="EMBL" id="UYRT01079762">
    <property type="protein sequence ID" value="VDN21347.1"/>
    <property type="molecule type" value="Genomic_DNA"/>
</dbReference>
<dbReference type="Proteomes" id="UP000271098">
    <property type="component" value="Unassembled WGS sequence"/>
</dbReference>
<sequence length="171" mass="19340">MQHPSDHRGDEITAFANVPPQIIKGSEIPVQILSEILLRIDDIRTIGYVCPLVCRQWNDVLMAPGFWINYMQYRSVTLPPPSLRKIPELNIKKVALLQPFGRNLLTNPSGEEAYNGWRITSNGGSGFQIECPPEGCSSCLEEDIPVAFATSHDWCRKHQIVDLWKEGIEVR</sequence>
<dbReference type="Gene3D" id="2.60.120.260">
    <property type="entry name" value="Galactose-binding domain-like"/>
    <property type="match status" value="1"/>
</dbReference>
<dbReference type="SUPFAM" id="SSF49785">
    <property type="entry name" value="Galactose-binding domain-like"/>
    <property type="match status" value="1"/>
</dbReference>